<dbReference type="PANTHER" id="PTHR46558:SF11">
    <property type="entry name" value="HTH-TYPE TRANSCRIPTIONAL REGULATOR XRE"/>
    <property type="match status" value="1"/>
</dbReference>
<proteinExistence type="predicted"/>
<organism evidence="4 5">
    <name type="scientific">Streptococcus dysgalactiae subsp. equisimilis</name>
    <name type="common">Streptococcus equisimilis</name>
    <dbReference type="NCBI Taxonomy" id="119602"/>
    <lineage>
        <taxon>Bacteria</taxon>
        <taxon>Bacillati</taxon>
        <taxon>Bacillota</taxon>
        <taxon>Bacilli</taxon>
        <taxon>Lactobacillales</taxon>
        <taxon>Streptococcaceae</taxon>
        <taxon>Streptococcus</taxon>
    </lineage>
</organism>
<dbReference type="InterPro" id="IPR001387">
    <property type="entry name" value="Cro/C1-type_HTH"/>
</dbReference>
<dbReference type="EMBL" id="LS483361">
    <property type="protein sequence ID" value="SQF66309.1"/>
    <property type="molecule type" value="Genomic_DNA"/>
</dbReference>
<keyword evidence="2" id="KW-0175">Coiled coil</keyword>
<dbReference type="Proteomes" id="UP000249571">
    <property type="component" value="Chromosome 1"/>
</dbReference>
<protein>
    <submittedName>
        <fullName evidence="4">Phage protein</fullName>
    </submittedName>
</protein>
<accession>A0A9X8XF99</accession>
<dbReference type="InterPro" id="IPR010982">
    <property type="entry name" value="Lambda_DNA-bd_dom_sf"/>
</dbReference>
<reference evidence="4 5" key="1">
    <citation type="submission" date="2018-06" db="EMBL/GenBank/DDBJ databases">
        <authorList>
            <consortium name="Pathogen Informatics"/>
            <person name="Doyle S."/>
        </authorList>
    </citation>
    <scope>NUCLEOTIDE SEQUENCE [LARGE SCALE GENOMIC DNA]</scope>
    <source>
        <strain evidence="4 5">NCTC6179</strain>
    </source>
</reference>
<dbReference type="SUPFAM" id="SSF47413">
    <property type="entry name" value="lambda repressor-like DNA-binding domains"/>
    <property type="match status" value="1"/>
</dbReference>
<sequence>MNRLKKLRKNSGKTQKKVFEDTGIPIRSLQNWENGERQINAESSQKLAKYFDVSVGYLLGFEQQLINDNEFLRDENTRLNKEFSELNHAVAKANLLDVIIEEGYILQSTLDKCISKLDEIDQKELKTWKN</sequence>
<evidence type="ECO:0000313" key="4">
    <source>
        <dbReference type="EMBL" id="SQF66309.1"/>
    </source>
</evidence>
<feature type="coiled-coil region" evidence="2">
    <location>
        <begin position="62"/>
        <end position="89"/>
    </location>
</feature>
<evidence type="ECO:0000256" key="2">
    <source>
        <dbReference type="SAM" id="Coils"/>
    </source>
</evidence>
<evidence type="ECO:0000256" key="1">
    <source>
        <dbReference type="ARBA" id="ARBA00023125"/>
    </source>
</evidence>
<dbReference type="PANTHER" id="PTHR46558">
    <property type="entry name" value="TRACRIPTIONAL REGULATORY PROTEIN-RELATED-RELATED"/>
    <property type="match status" value="1"/>
</dbReference>
<dbReference type="SMART" id="SM00530">
    <property type="entry name" value="HTH_XRE"/>
    <property type="match status" value="1"/>
</dbReference>
<dbReference type="AlphaFoldDB" id="A0A9X8XF99"/>
<dbReference type="CDD" id="cd00093">
    <property type="entry name" value="HTH_XRE"/>
    <property type="match status" value="1"/>
</dbReference>
<keyword evidence="1" id="KW-0238">DNA-binding</keyword>
<feature type="domain" description="HTH cro/C1-type" evidence="3">
    <location>
        <begin position="4"/>
        <end position="58"/>
    </location>
</feature>
<gene>
    <name evidence="4" type="ORF">NCTC6179_00469</name>
</gene>
<dbReference type="Gene3D" id="1.10.260.40">
    <property type="entry name" value="lambda repressor-like DNA-binding domains"/>
    <property type="match status" value="1"/>
</dbReference>
<evidence type="ECO:0000313" key="5">
    <source>
        <dbReference type="Proteomes" id="UP000249571"/>
    </source>
</evidence>
<dbReference type="Pfam" id="PF01381">
    <property type="entry name" value="HTH_3"/>
    <property type="match status" value="1"/>
</dbReference>
<evidence type="ECO:0000259" key="3">
    <source>
        <dbReference type="PROSITE" id="PS50943"/>
    </source>
</evidence>
<dbReference type="PROSITE" id="PS50943">
    <property type="entry name" value="HTH_CROC1"/>
    <property type="match status" value="1"/>
</dbReference>
<name>A0A9X8XF99_STREQ</name>
<dbReference type="GO" id="GO:0003677">
    <property type="term" value="F:DNA binding"/>
    <property type="evidence" value="ECO:0007669"/>
    <property type="project" value="UniProtKB-KW"/>
</dbReference>